<feature type="transmembrane region" description="Helical" evidence="2">
    <location>
        <begin position="37"/>
        <end position="59"/>
    </location>
</feature>
<accession>A0A329KT02</accession>
<evidence type="ECO:0000256" key="2">
    <source>
        <dbReference type="SAM" id="Phobius"/>
    </source>
</evidence>
<evidence type="ECO:0008006" key="5">
    <source>
        <dbReference type="Google" id="ProtNLM"/>
    </source>
</evidence>
<protein>
    <recommendedName>
        <fullName evidence="5">Alanine and proline rich membrane protein</fullName>
    </recommendedName>
</protein>
<evidence type="ECO:0000313" key="3">
    <source>
        <dbReference type="EMBL" id="RAU98490.1"/>
    </source>
</evidence>
<sequence length="184" mass="18982">MAADLPPAPGEGPRISPAGPTQWAPVFPTQPHARSRIWPAVLLAGAAMLVAVVALCVALTRPTATKPTTTTTTTTTKTYSASETSAAQRRLCDTYKLAARSVETDTNGTDKAIARIALTNAAGMLDDATADPAIDAKLRDAVRSLAAAYRTSNALSSVASDAEYRAALDDIVAKDAPVRSACGS</sequence>
<reference evidence="3 4" key="1">
    <citation type="submission" date="2018-06" db="EMBL/GenBank/DDBJ databases">
        <title>NTM in soil in Japan.</title>
        <authorList>
            <person name="Ohya K."/>
        </authorList>
    </citation>
    <scope>NUCLEOTIDE SEQUENCE [LARGE SCALE GENOMIC DNA]</scope>
    <source>
        <strain evidence="3 4">GF76</strain>
    </source>
</reference>
<comment type="caution">
    <text evidence="3">The sequence shown here is derived from an EMBL/GenBank/DDBJ whole genome shotgun (WGS) entry which is preliminary data.</text>
</comment>
<dbReference type="Proteomes" id="UP000250347">
    <property type="component" value="Unassembled WGS sequence"/>
</dbReference>
<dbReference type="AlphaFoldDB" id="A0A329KT02"/>
<name>A0A329KT02_9MYCO</name>
<proteinExistence type="predicted"/>
<feature type="compositionally biased region" description="Pro residues" evidence="1">
    <location>
        <begin position="1"/>
        <end position="10"/>
    </location>
</feature>
<organism evidence="3 4">
    <name type="scientific">Mycobacterium colombiense</name>
    <dbReference type="NCBI Taxonomy" id="339268"/>
    <lineage>
        <taxon>Bacteria</taxon>
        <taxon>Bacillati</taxon>
        <taxon>Actinomycetota</taxon>
        <taxon>Actinomycetes</taxon>
        <taxon>Mycobacteriales</taxon>
        <taxon>Mycobacteriaceae</taxon>
        <taxon>Mycobacterium</taxon>
        <taxon>Mycobacterium avium complex (MAC)</taxon>
    </lineage>
</organism>
<evidence type="ECO:0000313" key="4">
    <source>
        <dbReference type="Proteomes" id="UP000250347"/>
    </source>
</evidence>
<feature type="region of interest" description="Disordered" evidence="1">
    <location>
        <begin position="1"/>
        <end position="27"/>
    </location>
</feature>
<dbReference type="EMBL" id="QMEU01000008">
    <property type="protein sequence ID" value="RAU98490.1"/>
    <property type="molecule type" value="Genomic_DNA"/>
</dbReference>
<gene>
    <name evidence="3" type="ORF">DQP58_05125</name>
</gene>
<keyword evidence="2" id="KW-0472">Membrane</keyword>
<evidence type="ECO:0000256" key="1">
    <source>
        <dbReference type="SAM" id="MobiDB-lite"/>
    </source>
</evidence>
<keyword evidence="2" id="KW-0812">Transmembrane</keyword>
<keyword evidence="2" id="KW-1133">Transmembrane helix</keyword>